<evidence type="ECO:0000259" key="4">
    <source>
        <dbReference type="PROSITE" id="PS50887"/>
    </source>
</evidence>
<evidence type="ECO:0000256" key="1">
    <source>
        <dbReference type="ARBA" id="ARBA00023015"/>
    </source>
</evidence>
<proteinExistence type="predicted"/>
<dbReference type="Pfam" id="PF00990">
    <property type="entry name" value="GGDEF"/>
    <property type="match status" value="1"/>
</dbReference>
<comment type="caution">
    <text evidence="5">The sequence shown here is derived from an EMBL/GenBank/DDBJ whole genome shotgun (WGS) entry which is preliminary data.</text>
</comment>
<protein>
    <submittedName>
        <fullName evidence="5">Diguanylate cyclase (GGDEF)-like protein</fullName>
    </submittedName>
</protein>
<dbReference type="InterPro" id="IPR029787">
    <property type="entry name" value="Nucleotide_cyclase"/>
</dbReference>
<feature type="domain" description="GGDEF" evidence="4">
    <location>
        <begin position="503"/>
        <end position="636"/>
    </location>
</feature>
<dbReference type="InterPro" id="IPR000160">
    <property type="entry name" value="GGDEF_dom"/>
</dbReference>
<organism evidence="5 6">
    <name type="scientific">Ruminococcus flavefaciens</name>
    <dbReference type="NCBI Taxonomy" id="1265"/>
    <lineage>
        <taxon>Bacteria</taxon>
        <taxon>Bacillati</taxon>
        <taxon>Bacillota</taxon>
        <taxon>Clostridia</taxon>
        <taxon>Eubacteriales</taxon>
        <taxon>Oscillospiraceae</taxon>
        <taxon>Ruminococcus</taxon>
    </lineage>
</organism>
<dbReference type="EMBL" id="QGDI01000009">
    <property type="protein sequence ID" value="PWJ11622.1"/>
    <property type="molecule type" value="Genomic_DNA"/>
</dbReference>
<dbReference type="GO" id="GO:0003700">
    <property type="term" value="F:DNA-binding transcription factor activity"/>
    <property type="evidence" value="ECO:0007669"/>
    <property type="project" value="TreeGrafter"/>
</dbReference>
<dbReference type="Proteomes" id="UP000245720">
    <property type="component" value="Unassembled WGS sequence"/>
</dbReference>
<dbReference type="Gene3D" id="3.30.70.270">
    <property type="match status" value="1"/>
</dbReference>
<keyword evidence="2" id="KW-0238">DNA-binding</keyword>
<dbReference type="CDD" id="cd06267">
    <property type="entry name" value="PBP1_LacI_sugar_binding-like"/>
    <property type="match status" value="1"/>
</dbReference>
<dbReference type="PROSITE" id="PS50887">
    <property type="entry name" value="GGDEF"/>
    <property type="match status" value="1"/>
</dbReference>
<dbReference type="InterPro" id="IPR028082">
    <property type="entry name" value="Peripla_BP_I"/>
</dbReference>
<gene>
    <name evidence="5" type="ORF">IE37_02386</name>
</gene>
<dbReference type="CDD" id="cd01949">
    <property type="entry name" value="GGDEF"/>
    <property type="match status" value="1"/>
</dbReference>
<dbReference type="NCBIfam" id="TIGR00254">
    <property type="entry name" value="GGDEF"/>
    <property type="match status" value="1"/>
</dbReference>
<dbReference type="RefSeq" id="WP_109727120.1">
    <property type="nucleotide sequence ID" value="NZ_CAMOTJ010000025.1"/>
</dbReference>
<dbReference type="Pfam" id="PF13377">
    <property type="entry name" value="Peripla_BP_3"/>
    <property type="match status" value="1"/>
</dbReference>
<dbReference type="PANTHER" id="PTHR30146:SF24">
    <property type="entry name" value="XYLOSE OPERON REGULATORY PROTEIN"/>
    <property type="match status" value="1"/>
</dbReference>
<dbReference type="OrthoDB" id="56125at2"/>
<dbReference type="SUPFAM" id="SSF55073">
    <property type="entry name" value="Nucleotide cyclase"/>
    <property type="match status" value="1"/>
</dbReference>
<sequence>MDSERIINIAVIVSGLDEEYQYNTIRGINNFALEHNINVSYFAAFGGMVGSRTFDIGEVSIYNLIDYTRFDGVLLMTNTFGDKEIRTRILERVRSAHIPTVIFESHEFPEFYDIRIDNFSVMKKLVNHIIQFHGAKVINFVSGPLPNPEGKARYDAFRAAMEENGLPIDEERIYYGDFKSYDGKLAVDEFAASGKELPDAFVCANDSMALTVVSSLEKLGYKVPDDVMVTGFDNTFNARNCSPAMTSVKRPLYKAGFQAAEVLLNVINGIEQPHSITLEAAPVFSESCGCRNEEHDDLIAYKKVTFRKTEVTNSNILMINRLTAGLAETETASECFDVIEKLIGELECEKFQLCLSEDWQDAFNSAPVISEPNAYKSYMTAPLIWDKGQRRSVGYYPSSNMFPEGFEERSCINYFLPLHFGDRCLGYYIITNGDFPIYSLLCHTLTMTLSNSIENIRKLFHLNKAMDELNRLYVIDPLCNIYNRNGFINIADDMFRECVANGKEMLLSFIDMDGLKFINDNYGHNEGDFAIQRLANIISSCCGRGSICARFGGDEFIIFSTNASQGAVEALEHRFNTELENINKLVKKPYVISASIGSIVTKANEHDTLYSIIKMADEKMYEIKRQKKLARKSEKV</sequence>
<dbReference type="SMART" id="SM00267">
    <property type="entry name" value="GGDEF"/>
    <property type="match status" value="1"/>
</dbReference>
<keyword evidence="3" id="KW-0804">Transcription</keyword>
<dbReference type="GO" id="GO:0000976">
    <property type="term" value="F:transcription cis-regulatory region binding"/>
    <property type="evidence" value="ECO:0007669"/>
    <property type="project" value="TreeGrafter"/>
</dbReference>
<dbReference type="AlphaFoldDB" id="A0A315Y074"/>
<reference evidence="5 6" key="1">
    <citation type="submission" date="2018-05" db="EMBL/GenBank/DDBJ databases">
        <title>The Hungate 1000. A catalogue of reference genomes from the rumen microbiome.</title>
        <authorList>
            <person name="Kelly W."/>
        </authorList>
    </citation>
    <scope>NUCLEOTIDE SEQUENCE [LARGE SCALE GENOMIC DNA]</scope>
    <source>
        <strain evidence="5 6">SAb67</strain>
    </source>
</reference>
<keyword evidence="1" id="KW-0805">Transcription regulation</keyword>
<dbReference type="InterPro" id="IPR046335">
    <property type="entry name" value="LacI/GalR-like_sensor"/>
</dbReference>
<evidence type="ECO:0000256" key="3">
    <source>
        <dbReference type="ARBA" id="ARBA00023163"/>
    </source>
</evidence>
<dbReference type="InterPro" id="IPR043128">
    <property type="entry name" value="Rev_trsase/Diguanyl_cyclase"/>
</dbReference>
<evidence type="ECO:0000313" key="6">
    <source>
        <dbReference type="Proteomes" id="UP000245720"/>
    </source>
</evidence>
<accession>A0A315Y074</accession>
<dbReference type="PANTHER" id="PTHR30146">
    <property type="entry name" value="LACI-RELATED TRANSCRIPTIONAL REPRESSOR"/>
    <property type="match status" value="1"/>
</dbReference>
<name>A0A315Y074_RUMFL</name>
<evidence type="ECO:0000313" key="5">
    <source>
        <dbReference type="EMBL" id="PWJ11622.1"/>
    </source>
</evidence>
<evidence type="ECO:0000256" key="2">
    <source>
        <dbReference type="ARBA" id="ARBA00023125"/>
    </source>
</evidence>
<dbReference type="Gene3D" id="3.40.50.2300">
    <property type="match status" value="2"/>
</dbReference>
<dbReference type="SUPFAM" id="SSF53822">
    <property type="entry name" value="Periplasmic binding protein-like I"/>
    <property type="match status" value="1"/>
</dbReference>